<keyword evidence="3" id="KW-1185">Reference proteome</keyword>
<accession>F9W551</accession>
<dbReference type="Proteomes" id="UP000000702">
    <property type="component" value="Unassembled WGS sequence"/>
</dbReference>
<keyword evidence="1" id="KW-0472">Membrane</keyword>
<keyword evidence="1" id="KW-0812">Transmembrane</keyword>
<reference evidence="2 3" key="2">
    <citation type="journal article" date="2012" name="Proc. Natl. Acad. Sci. U.S.A.">
        <title>Antigenic diversity is generated by distinct evolutionary mechanisms in African trypanosome species.</title>
        <authorList>
            <person name="Jackson A.P."/>
            <person name="Berry A."/>
            <person name="Aslett M."/>
            <person name="Allison H.C."/>
            <person name="Burton P."/>
            <person name="Vavrova-Anderson J."/>
            <person name="Brown R."/>
            <person name="Browne H."/>
            <person name="Corton N."/>
            <person name="Hauser H."/>
            <person name="Gamble J."/>
            <person name="Gilderthorp R."/>
            <person name="Marcello L."/>
            <person name="McQuillan J."/>
            <person name="Otto T.D."/>
            <person name="Quail M.A."/>
            <person name="Sanders M.J."/>
            <person name="van Tonder A."/>
            <person name="Ginger M.L."/>
            <person name="Field M.C."/>
            <person name="Barry J.D."/>
            <person name="Hertz-Fowler C."/>
            <person name="Berriman M."/>
        </authorList>
    </citation>
    <scope>NUCLEOTIDE SEQUENCE [LARGE SCALE GENOMIC DNA]</scope>
    <source>
        <strain evidence="2 3">IL3000</strain>
    </source>
</reference>
<evidence type="ECO:0000256" key="1">
    <source>
        <dbReference type="SAM" id="Phobius"/>
    </source>
</evidence>
<sequence length="149" mass="16919">MIDEMALTPAGDVVRRILCIFVLGEFSNFSLYFFFFLKNVHFFSRLIGHQLVSMATPHVDCPYLRRKMRGRGKNSMATLALAPSVLRGTLSRLTATSVLCVGRKRMGGFGGVIRSRNGARQFCKDDRIAVKKSKKSRTYTERNNDLLFF</sequence>
<comment type="caution">
    <text evidence="2">The sequence shown here is derived from an EMBL/GenBank/DDBJ whole genome shotgun (WGS) entry which is preliminary data.</text>
</comment>
<proteinExistence type="predicted"/>
<name>F9W551_TRYCI</name>
<evidence type="ECO:0000313" key="3">
    <source>
        <dbReference type="Proteomes" id="UP000000702"/>
    </source>
</evidence>
<reference evidence="3" key="1">
    <citation type="submission" date="2011-07" db="EMBL/GenBank/DDBJ databases">
        <title>Divergent evolution of antigenic variation in African trypanosomes.</title>
        <authorList>
            <person name="Jackson A.P."/>
            <person name="Berry A."/>
            <person name="Allison H.C."/>
            <person name="Burton P."/>
            <person name="Anderson J."/>
            <person name="Aslett M."/>
            <person name="Brown R."/>
            <person name="Corton N."/>
            <person name="Harris D."/>
            <person name="Hauser H."/>
            <person name="Gamble J."/>
            <person name="Gilderthorp R."/>
            <person name="McQuillan J."/>
            <person name="Quail M.A."/>
            <person name="Sanders M."/>
            <person name="Van Tonder A."/>
            <person name="Ginger M.L."/>
            <person name="Donelson J.E."/>
            <person name="Field M.C."/>
            <person name="Barry J.D."/>
            <person name="Berriman M."/>
            <person name="Hertz-Fowler C."/>
        </authorList>
    </citation>
    <scope>NUCLEOTIDE SEQUENCE [LARGE SCALE GENOMIC DNA]</scope>
    <source>
        <strain evidence="3">IL3000</strain>
    </source>
</reference>
<gene>
    <name evidence="2" type="ORF">TCIL3000_0_00280</name>
</gene>
<evidence type="ECO:0000313" key="2">
    <source>
        <dbReference type="EMBL" id="CCD12298.1"/>
    </source>
</evidence>
<organism evidence="2 3">
    <name type="scientific">Trypanosoma congolense (strain IL3000)</name>
    <dbReference type="NCBI Taxonomy" id="1068625"/>
    <lineage>
        <taxon>Eukaryota</taxon>
        <taxon>Discoba</taxon>
        <taxon>Euglenozoa</taxon>
        <taxon>Kinetoplastea</taxon>
        <taxon>Metakinetoplastina</taxon>
        <taxon>Trypanosomatida</taxon>
        <taxon>Trypanosomatidae</taxon>
        <taxon>Trypanosoma</taxon>
        <taxon>Nannomonas</taxon>
    </lineage>
</organism>
<dbReference type="EMBL" id="CAEQ01000658">
    <property type="protein sequence ID" value="CCD12298.1"/>
    <property type="molecule type" value="Genomic_DNA"/>
</dbReference>
<dbReference type="AlphaFoldDB" id="F9W551"/>
<feature type="transmembrane region" description="Helical" evidence="1">
    <location>
        <begin position="13"/>
        <end position="37"/>
    </location>
</feature>
<protein>
    <submittedName>
        <fullName evidence="2">Uncharacterized protein</fullName>
    </submittedName>
</protein>
<keyword evidence="1" id="KW-1133">Transmembrane helix</keyword>